<dbReference type="GO" id="GO:0000049">
    <property type="term" value="F:tRNA binding"/>
    <property type="evidence" value="ECO:0007669"/>
    <property type="project" value="UniProtKB-UniRule"/>
</dbReference>
<feature type="compositionally biased region" description="Basic and acidic residues" evidence="4">
    <location>
        <begin position="246"/>
        <end position="256"/>
    </location>
</feature>
<comment type="caution">
    <text evidence="7">The sequence shown here is derived from an EMBL/GenBank/DDBJ whole genome shotgun (WGS) entry which is preliminary data.</text>
</comment>
<feature type="compositionally biased region" description="Polar residues" evidence="4">
    <location>
        <begin position="280"/>
        <end position="290"/>
    </location>
</feature>
<dbReference type="VEuPathDB" id="TriTrypDB:BCY84_17438"/>
<evidence type="ECO:0000256" key="2">
    <source>
        <dbReference type="ARBA" id="ARBA00022884"/>
    </source>
</evidence>
<evidence type="ECO:0000256" key="3">
    <source>
        <dbReference type="PROSITE-ProRule" id="PRU00209"/>
    </source>
</evidence>
<keyword evidence="1 3" id="KW-0820">tRNA-binding</keyword>
<gene>
    <name evidence="7" type="ORF">ECC02_005770</name>
</gene>
<dbReference type="PANTHER" id="PTHR11586">
    <property type="entry name" value="TRNA-AMINOACYLATION COFACTOR ARC1 FAMILY MEMBER"/>
    <property type="match status" value="1"/>
</dbReference>
<dbReference type="VEuPathDB" id="TriTrypDB:ECC02_005770"/>
<feature type="region of interest" description="Disordered" evidence="4">
    <location>
        <begin position="246"/>
        <end position="298"/>
    </location>
</feature>
<feature type="transmembrane region" description="Helical" evidence="5">
    <location>
        <begin position="6"/>
        <end position="28"/>
    </location>
</feature>
<organism evidence="7 8">
    <name type="scientific">Trypanosoma cruzi</name>
    <dbReference type="NCBI Taxonomy" id="5693"/>
    <lineage>
        <taxon>Eukaryota</taxon>
        <taxon>Discoba</taxon>
        <taxon>Euglenozoa</taxon>
        <taxon>Kinetoplastea</taxon>
        <taxon>Metakinetoplastina</taxon>
        <taxon>Trypanosomatida</taxon>
        <taxon>Trypanosomatidae</taxon>
        <taxon>Trypanosoma</taxon>
        <taxon>Schizotrypanum</taxon>
    </lineage>
</organism>
<name>A0A7J6Y3C4_TRYCR</name>
<dbReference type="Pfam" id="PF01588">
    <property type="entry name" value="tRNA_bind"/>
    <property type="match status" value="1"/>
</dbReference>
<keyword evidence="2 3" id="KW-0694">RNA-binding</keyword>
<reference evidence="7 8" key="1">
    <citation type="journal article" date="2019" name="Genome Biol. Evol.">
        <title>Nanopore Sequencing Significantly Improves Genome Assembly of the Protozoan Parasite Trypanosoma cruzi.</title>
        <authorList>
            <person name="Diaz-Viraque F."/>
            <person name="Pita S."/>
            <person name="Greif G."/>
            <person name="de Souza R.C.M."/>
            <person name="Iraola G."/>
            <person name="Robello C."/>
        </authorList>
    </citation>
    <scope>NUCLEOTIDE SEQUENCE [LARGE SCALE GENOMIC DNA]</scope>
    <source>
        <strain evidence="7 8">Berenice</strain>
    </source>
</reference>
<keyword evidence="5" id="KW-0472">Membrane</keyword>
<accession>A0A7J6Y3C4</accession>
<keyword evidence="5" id="KW-1133">Transmembrane helix</keyword>
<evidence type="ECO:0000313" key="8">
    <source>
        <dbReference type="Proteomes" id="UP000583944"/>
    </source>
</evidence>
<evidence type="ECO:0000256" key="4">
    <source>
        <dbReference type="SAM" id="MobiDB-lite"/>
    </source>
</evidence>
<feature type="domain" description="TRNA-binding" evidence="6">
    <location>
        <begin position="294"/>
        <end position="394"/>
    </location>
</feature>
<evidence type="ECO:0000256" key="5">
    <source>
        <dbReference type="SAM" id="Phobius"/>
    </source>
</evidence>
<evidence type="ECO:0000313" key="7">
    <source>
        <dbReference type="EMBL" id="KAF5221202.1"/>
    </source>
</evidence>
<dbReference type="PANTHER" id="PTHR11586:SF33">
    <property type="entry name" value="AMINOACYL TRNA SYNTHASE COMPLEX-INTERACTING MULTIFUNCTIONAL PROTEIN 1"/>
    <property type="match status" value="1"/>
</dbReference>
<feature type="compositionally biased region" description="Low complexity" evidence="4">
    <location>
        <begin position="257"/>
        <end position="273"/>
    </location>
</feature>
<sequence>MEGGPMIICLFSFKLFSLPFYFSIYLFLQTKRLETTMSHMYILQGNSPLSKAVLCVLRMFSVPMEQILTDGTHFAVNDGSVIHIGLLPILMVLRKSSETPELRAFVGAEAEVLPLVNQWISTALLLSADAAGARATACATTPLATHVFAEIERCVESFKLKNSFLAGTPRATVADLLLYAAIHGHPNGLTEALPSTLAWSHHAQQDAYLEPILSAPTAKATAAAPNASKVKKTIYVKPSEEEILRRRQEKEKEQKAKLAQAANASTAATSSGTKDGHTQKGGQKEQSQQAAAPDPNQIDIRVGRFKNIKRHPDADRLYVEEMDLGTETRTIVSGLVGHYTAEELEGSLCLTVCNMKPKPLKGINSEGMILCASNEAELRLVQPPDGAKPGDRILFADAFNAEALKKTKQLSRHVMGDLIGFLHTDGEGILRWRDIPAQHAHGVVRVPDITNAIVK</sequence>
<evidence type="ECO:0000259" key="6">
    <source>
        <dbReference type="PROSITE" id="PS50886"/>
    </source>
</evidence>
<dbReference type="InterPro" id="IPR012340">
    <property type="entry name" value="NA-bd_OB-fold"/>
</dbReference>
<dbReference type="AlphaFoldDB" id="A0A7J6Y3C4"/>
<dbReference type="Gene3D" id="2.40.50.140">
    <property type="entry name" value="Nucleic acid-binding proteins"/>
    <property type="match status" value="1"/>
</dbReference>
<dbReference type="CDD" id="cd02799">
    <property type="entry name" value="tRNA_bind_EMAP-II_like"/>
    <property type="match status" value="1"/>
</dbReference>
<dbReference type="InterPro" id="IPR002547">
    <property type="entry name" value="tRNA-bd_dom"/>
</dbReference>
<dbReference type="EMBL" id="JABDHM010000040">
    <property type="protein sequence ID" value="KAF5221202.1"/>
    <property type="molecule type" value="Genomic_DNA"/>
</dbReference>
<proteinExistence type="predicted"/>
<dbReference type="PROSITE" id="PS50886">
    <property type="entry name" value="TRBD"/>
    <property type="match status" value="1"/>
</dbReference>
<dbReference type="SUPFAM" id="SSF50249">
    <property type="entry name" value="Nucleic acid-binding proteins"/>
    <property type="match status" value="1"/>
</dbReference>
<evidence type="ECO:0000256" key="1">
    <source>
        <dbReference type="ARBA" id="ARBA00022555"/>
    </source>
</evidence>
<protein>
    <recommendedName>
        <fullName evidence="6">tRNA-binding domain-containing protein</fullName>
    </recommendedName>
</protein>
<dbReference type="InterPro" id="IPR051270">
    <property type="entry name" value="Tyrosine-tRNA_ligase_regulator"/>
</dbReference>
<keyword evidence="5" id="KW-0812">Transmembrane</keyword>
<dbReference type="Proteomes" id="UP000583944">
    <property type="component" value="Unassembled WGS sequence"/>
</dbReference>